<reference evidence="8 9" key="1">
    <citation type="submission" date="2019-09" db="EMBL/GenBank/DDBJ databases">
        <title>Screening of Novel Bioactive Compounds from Soil-Associated.</title>
        <authorList>
            <person name="Gong X."/>
        </authorList>
    </citation>
    <scope>NUCLEOTIDE SEQUENCE [LARGE SCALE GENOMIC DNA]</scope>
    <source>
        <strain evidence="8 9">Gxj-6</strain>
    </source>
</reference>
<feature type="transmembrane region" description="Helical" evidence="6">
    <location>
        <begin position="134"/>
        <end position="161"/>
    </location>
</feature>
<evidence type="ECO:0000256" key="3">
    <source>
        <dbReference type="ARBA" id="ARBA00022723"/>
    </source>
</evidence>
<dbReference type="GO" id="GO:0005886">
    <property type="term" value="C:plasma membrane"/>
    <property type="evidence" value="ECO:0007669"/>
    <property type="project" value="UniProtKB-SubCell"/>
</dbReference>
<dbReference type="GO" id="GO:0050313">
    <property type="term" value="F:sulfur dioxygenase activity"/>
    <property type="evidence" value="ECO:0007669"/>
    <property type="project" value="InterPro"/>
</dbReference>
<feature type="domain" description="Rhodanese" evidence="7">
    <location>
        <begin position="688"/>
        <end position="776"/>
    </location>
</feature>
<dbReference type="InterPro" id="IPR036873">
    <property type="entry name" value="Rhodanese-like_dom_sf"/>
</dbReference>
<organism evidence="8 9">
    <name type="scientific">Microbispora cellulosiformans</name>
    <dbReference type="NCBI Taxonomy" id="2614688"/>
    <lineage>
        <taxon>Bacteria</taxon>
        <taxon>Bacillati</taxon>
        <taxon>Actinomycetota</taxon>
        <taxon>Actinomycetes</taxon>
        <taxon>Streptosporangiales</taxon>
        <taxon>Streptosporangiaceae</taxon>
        <taxon>Microbispora</taxon>
    </lineage>
</organism>
<dbReference type="InterPro" id="IPR044528">
    <property type="entry name" value="POD-like_MBL-fold"/>
</dbReference>
<dbReference type="CDD" id="cd07724">
    <property type="entry name" value="POD-like_MBL-fold"/>
    <property type="match status" value="1"/>
</dbReference>
<evidence type="ECO:0000256" key="2">
    <source>
        <dbReference type="ARBA" id="ARBA00022692"/>
    </source>
</evidence>
<keyword evidence="6" id="KW-1003">Cell membrane</keyword>
<comment type="subcellular location">
    <subcellularLocation>
        <location evidence="6">Cell membrane</location>
        <topology evidence="6">Multi-pass membrane protein</topology>
    </subcellularLocation>
    <subcellularLocation>
        <location evidence="1">Membrane</location>
        <topology evidence="1">Multi-pass membrane protein</topology>
    </subcellularLocation>
</comment>
<dbReference type="FunFam" id="3.60.15.10:FF:000030">
    <property type="entry name" value="Metallo-beta-lactamase family protein"/>
    <property type="match status" value="1"/>
</dbReference>
<dbReference type="EMBL" id="VYTZ01000003">
    <property type="protein sequence ID" value="KAA9379885.1"/>
    <property type="molecule type" value="Genomic_DNA"/>
</dbReference>
<dbReference type="Gene3D" id="3.40.250.10">
    <property type="entry name" value="Rhodanese-like domain"/>
    <property type="match status" value="2"/>
</dbReference>
<dbReference type="PANTHER" id="PTHR43084">
    <property type="entry name" value="PERSULFIDE DIOXYGENASE ETHE1"/>
    <property type="match status" value="1"/>
</dbReference>
<dbReference type="Pfam" id="PF01925">
    <property type="entry name" value="TauE"/>
    <property type="match status" value="1"/>
</dbReference>
<comment type="caution">
    <text evidence="8">The sequence shown here is derived from an EMBL/GenBank/DDBJ whole genome shotgun (WGS) entry which is preliminary data.</text>
</comment>
<evidence type="ECO:0000256" key="5">
    <source>
        <dbReference type="ARBA" id="ARBA00023136"/>
    </source>
</evidence>
<accession>A0A5J5K5K7</accession>
<dbReference type="Proteomes" id="UP000327011">
    <property type="component" value="Unassembled WGS sequence"/>
</dbReference>
<dbReference type="GO" id="GO:0070813">
    <property type="term" value="P:hydrogen sulfide metabolic process"/>
    <property type="evidence" value="ECO:0007669"/>
    <property type="project" value="TreeGrafter"/>
</dbReference>
<dbReference type="InterPro" id="IPR051682">
    <property type="entry name" value="Mito_Persulfide_Diox"/>
</dbReference>
<keyword evidence="4 6" id="KW-1133">Transmembrane helix</keyword>
<keyword evidence="2 6" id="KW-0812">Transmembrane</keyword>
<proteinExistence type="inferred from homology"/>
<feature type="transmembrane region" description="Helical" evidence="6">
    <location>
        <begin position="254"/>
        <end position="277"/>
    </location>
</feature>
<dbReference type="PANTHER" id="PTHR43084:SF1">
    <property type="entry name" value="PERSULFIDE DIOXYGENASE ETHE1, MITOCHONDRIAL"/>
    <property type="match status" value="1"/>
</dbReference>
<evidence type="ECO:0000259" key="7">
    <source>
        <dbReference type="PROSITE" id="PS50206"/>
    </source>
</evidence>
<name>A0A5J5K5K7_9ACTN</name>
<dbReference type="PROSITE" id="PS50206">
    <property type="entry name" value="RHODANESE_3"/>
    <property type="match status" value="2"/>
</dbReference>
<comment type="similarity">
    <text evidence="6">Belongs to the 4-toluene sulfonate uptake permease (TSUP) (TC 2.A.102) family.</text>
</comment>
<dbReference type="RefSeq" id="WP_150933067.1">
    <property type="nucleotide sequence ID" value="NZ_VYTZ01000003.1"/>
</dbReference>
<dbReference type="GO" id="GO:0006749">
    <property type="term" value="P:glutathione metabolic process"/>
    <property type="evidence" value="ECO:0007669"/>
    <property type="project" value="InterPro"/>
</dbReference>
<dbReference type="InterPro" id="IPR001763">
    <property type="entry name" value="Rhodanese-like_dom"/>
</dbReference>
<feature type="transmembrane region" description="Helical" evidence="6">
    <location>
        <begin position="200"/>
        <end position="219"/>
    </location>
</feature>
<evidence type="ECO:0000256" key="6">
    <source>
        <dbReference type="RuleBase" id="RU363041"/>
    </source>
</evidence>
<feature type="transmembrane region" description="Helical" evidence="6">
    <location>
        <begin position="72"/>
        <end position="89"/>
    </location>
</feature>
<dbReference type="InterPro" id="IPR036866">
    <property type="entry name" value="RibonucZ/Hydroxyglut_hydro"/>
</dbReference>
<dbReference type="GO" id="GO:0046872">
    <property type="term" value="F:metal ion binding"/>
    <property type="evidence" value="ECO:0007669"/>
    <property type="project" value="UniProtKB-KW"/>
</dbReference>
<protein>
    <recommendedName>
        <fullName evidence="6">Probable membrane transporter protein</fullName>
    </recommendedName>
</protein>
<dbReference type="InterPro" id="IPR001279">
    <property type="entry name" value="Metallo-B-lactamas"/>
</dbReference>
<sequence length="785" mass="81751">MTALTLAGAVVVGLALGLFGGGGSILTVPLLVYVAGVPAKAAIAMSLFVVGATSVVGAVGHARAGRIRWRTGLLFGLAGMAGAYGGGLLGPHLPATALLAGFALMMTATAAAMIRGRGPAGPATARKDLPILHVVAEGVVVGLVTGVVGAGGGFLVVPALVLLGGMPMGPAVATSLVVIAMKSFAGLAGYLRAVPVDWSIALPVTAAAVAGGLAGGWLAGRIQADRLRKGFGWFVLVMGGFVLIQQAPPALFPTAWGVAALLTGASAAAAGIVYSLLRKGRHRDHLGPAHRGTQPHLTEHYRSVPLGYQANRRKTMFFTQYYLDCLSQASYMIGDTSTGRAVVVDPRRDVSEYLADAEAHGLRIEGVINTHFHADFLAGHLELAARTGAWIGYGRAAETEYAIRTLSDGERIELGDVVLEILETPGHTPESISVLVREHAADPVPYGVLTGDALFIGDVGRPDLLASLGMTSDQLGRMLYDSVQHKLMGLPDEVRIFPAHGAGSACGKNLSTERTSTIGTQRLTNYACRPMSEQEFLSIVTEGQPPAPGYFVFDAVLNRKNHDLLDVAAHARPLTAEEFLARRAAGAVVLDARDAQEFALAHLRGSLSVPADGRFAERAGTVIEPGSEIVVVAPQDREVEVVTRLARIGFDTVTGYLREPEAAFLAGSGEIAHSTRLTAAELREALRAERPPFLLDVRNASEVADGGVEGAVNIPLAQLPGRLAEVPDDRPVVVYCAGGARSAIAVSLLEHSGRAQVSDLIGGYGAWLSAFTPSSAGSRSSGDLR</sequence>
<feature type="domain" description="Rhodanese" evidence="7">
    <location>
        <begin position="583"/>
        <end position="632"/>
    </location>
</feature>
<dbReference type="SMART" id="SM00849">
    <property type="entry name" value="Lactamase_B"/>
    <property type="match status" value="1"/>
</dbReference>
<evidence type="ECO:0000313" key="9">
    <source>
        <dbReference type="Proteomes" id="UP000327011"/>
    </source>
</evidence>
<feature type="transmembrane region" description="Helical" evidence="6">
    <location>
        <begin position="231"/>
        <end position="248"/>
    </location>
</feature>
<dbReference type="AlphaFoldDB" id="A0A5J5K5K7"/>
<keyword evidence="9" id="KW-1185">Reference proteome</keyword>
<dbReference type="SUPFAM" id="SSF52821">
    <property type="entry name" value="Rhodanese/Cell cycle control phosphatase"/>
    <property type="match status" value="2"/>
</dbReference>
<keyword evidence="5 6" id="KW-0472">Membrane</keyword>
<evidence type="ECO:0000313" key="8">
    <source>
        <dbReference type="EMBL" id="KAA9379885.1"/>
    </source>
</evidence>
<gene>
    <name evidence="8" type="ORF">F5972_09640</name>
</gene>
<feature type="transmembrane region" description="Helical" evidence="6">
    <location>
        <begin position="41"/>
        <end position="60"/>
    </location>
</feature>
<dbReference type="SMART" id="SM00450">
    <property type="entry name" value="RHOD"/>
    <property type="match status" value="2"/>
</dbReference>
<evidence type="ECO:0000256" key="4">
    <source>
        <dbReference type="ARBA" id="ARBA00022989"/>
    </source>
</evidence>
<dbReference type="Pfam" id="PF00753">
    <property type="entry name" value="Lactamase_B"/>
    <property type="match status" value="1"/>
</dbReference>
<dbReference type="Gene3D" id="3.60.15.10">
    <property type="entry name" value="Ribonuclease Z/Hydroxyacylglutathione hydrolase-like"/>
    <property type="match status" value="1"/>
</dbReference>
<dbReference type="Pfam" id="PF00581">
    <property type="entry name" value="Rhodanese"/>
    <property type="match status" value="1"/>
</dbReference>
<dbReference type="InterPro" id="IPR002781">
    <property type="entry name" value="TM_pro_TauE-like"/>
</dbReference>
<evidence type="ECO:0000256" key="1">
    <source>
        <dbReference type="ARBA" id="ARBA00004141"/>
    </source>
</evidence>
<dbReference type="SUPFAM" id="SSF56281">
    <property type="entry name" value="Metallo-hydrolase/oxidoreductase"/>
    <property type="match status" value="1"/>
</dbReference>
<keyword evidence="3" id="KW-0479">Metal-binding</keyword>
<dbReference type="CDD" id="cd00158">
    <property type="entry name" value="RHOD"/>
    <property type="match status" value="1"/>
</dbReference>